<keyword evidence="1" id="KW-1133">Transmembrane helix</keyword>
<accession>A0AB34QR62</accession>
<evidence type="ECO:0000313" key="2">
    <source>
        <dbReference type="EMBL" id="KIL12148.1"/>
    </source>
</evidence>
<dbReference type="EMBL" id="JXCL01000040">
    <property type="protein sequence ID" value="KIL12148.1"/>
    <property type="molecule type" value="Genomic_DNA"/>
</dbReference>
<feature type="transmembrane region" description="Helical" evidence="1">
    <location>
        <begin position="96"/>
        <end position="113"/>
    </location>
</feature>
<dbReference type="Proteomes" id="UP000031978">
    <property type="component" value="Unassembled WGS sequence"/>
</dbReference>
<dbReference type="AlphaFoldDB" id="A0AB34QR62"/>
<feature type="transmembrane region" description="Helical" evidence="1">
    <location>
        <begin position="12"/>
        <end position="39"/>
    </location>
</feature>
<keyword evidence="1" id="KW-0812">Transmembrane</keyword>
<proteinExistence type="predicted"/>
<keyword evidence="1" id="KW-0472">Membrane</keyword>
<dbReference type="RefSeq" id="WP_044141689.1">
    <property type="nucleotide sequence ID" value="NZ_JXCL01000040.1"/>
</dbReference>
<sequence length="114" mass="12419">MNNQEKQVWNGFFIGLGAVLLSALMLVAGAVINAGVIFYSLNFVLSPLVKVYGFSFPVISLAHSFVIGVLLVVFVKGSKNPEKEEKDTIFKVFGKGVARSAFVLLMLYIASLFI</sequence>
<gene>
    <name evidence="2" type="ORF">B4127_1479</name>
</gene>
<name>A0AB34QR62_BACPU</name>
<organism evidence="2 3">
    <name type="scientific">Bacillus pumilus</name>
    <name type="common">Bacillus mesentericus</name>
    <dbReference type="NCBI Taxonomy" id="1408"/>
    <lineage>
        <taxon>Bacteria</taxon>
        <taxon>Bacillati</taxon>
        <taxon>Bacillota</taxon>
        <taxon>Bacilli</taxon>
        <taxon>Bacillales</taxon>
        <taxon>Bacillaceae</taxon>
        <taxon>Bacillus</taxon>
    </lineage>
</organism>
<feature type="transmembrane region" description="Helical" evidence="1">
    <location>
        <begin position="51"/>
        <end position="75"/>
    </location>
</feature>
<comment type="caution">
    <text evidence="2">The sequence shown here is derived from an EMBL/GenBank/DDBJ whole genome shotgun (WGS) entry which is preliminary data.</text>
</comment>
<reference evidence="2 3" key="1">
    <citation type="submission" date="2014-12" db="EMBL/GenBank/DDBJ databases">
        <title>Draft Genome Sequences of Five Spore-Forming Food Isolates of Bacillus pumilus.</title>
        <authorList>
            <person name="de Jong A."/>
            <person name="van Heel A.J."/>
            <person name="Montalban-Lopez M."/>
            <person name="Krawczyk A.O."/>
            <person name="Berendsen E.M."/>
            <person name="Wells-Bennik M."/>
            <person name="Kuipers O.P."/>
        </authorList>
    </citation>
    <scope>NUCLEOTIDE SEQUENCE [LARGE SCALE GENOMIC DNA]</scope>
    <source>
        <strain evidence="2 3">B4127</strain>
    </source>
</reference>
<evidence type="ECO:0000313" key="3">
    <source>
        <dbReference type="Proteomes" id="UP000031978"/>
    </source>
</evidence>
<evidence type="ECO:0000256" key="1">
    <source>
        <dbReference type="SAM" id="Phobius"/>
    </source>
</evidence>
<protein>
    <submittedName>
        <fullName evidence="2">Uncharacterized protein</fullName>
    </submittedName>
</protein>